<evidence type="ECO:0000256" key="2">
    <source>
        <dbReference type="ARBA" id="ARBA00021483"/>
    </source>
</evidence>
<dbReference type="PANTHER" id="PTHR22617:SF45">
    <property type="entry name" value="CHEMOTAXIS PROTEIN CHEW"/>
    <property type="match status" value="1"/>
</dbReference>
<comment type="subcellular location">
    <subcellularLocation>
        <location evidence="1">Cytoplasm</location>
    </subcellularLocation>
</comment>
<dbReference type="SUPFAM" id="SSF50341">
    <property type="entry name" value="CheW-like"/>
    <property type="match status" value="1"/>
</dbReference>
<dbReference type="PROSITE" id="PS50851">
    <property type="entry name" value="CHEW"/>
    <property type="match status" value="1"/>
</dbReference>
<feature type="domain" description="CheW-like" evidence="4">
    <location>
        <begin position="76"/>
        <end position="228"/>
    </location>
</feature>
<dbReference type="InterPro" id="IPR002545">
    <property type="entry name" value="CheW-lke_dom"/>
</dbReference>
<name>A0AAU7CMW6_9BACT</name>
<evidence type="ECO:0000313" key="5">
    <source>
        <dbReference type="EMBL" id="XBH06674.1"/>
    </source>
</evidence>
<evidence type="ECO:0000259" key="4">
    <source>
        <dbReference type="PROSITE" id="PS50851"/>
    </source>
</evidence>
<keyword evidence="3" id="KW-0963">Cytoplasm</keyword>
<dbReference type="SMART" id="SM00260">
    <property type="entry name" value="CheW"/>
    <property type="match status" value="1"/>
</dbReference>
<dbReference type="Gene3D" id="2.40.50.180">
    <property type="entry name" value="CheA-289, Domain 4"/>
    <property type="match status" value="1"/>
</dbReference>
<organism evidence="5">
    <name type="scientific">Singulisphaera sp. Ch08</name>
    <dbReference type="NCBI Taxonomy" id="3120278"/>
    <lineage>
        <taxon>Bacteria</taxon>
        <taxon>Pseudomonadati</taxon>
        <taxon>Planctomycetota</taxon>
        <taxon>Planctomycetia</taxon>
        <taxon>Isosphaerales</taxon>
        <taxon>Isosphaeraceae</taxon>
        <taxon>Singulisphaera</taxon>
    </lineage>
</organism>
<dbReference type="AlphaFoldDB" id="A0AAU7CMW6"/>
<dbReference type="GO" id="GO:0006935">
    <property type="term" value="P:chemotaxis"/>
    <property type="evidence" value="ECO:0007669"/>
    <property type="project" value="InterPro"/>
</dbReference>
<protein>
    <recommendedName>
        <fullName evidence="2">Chemotaxis protein CheW</fullName>
    </recommendedName>
</protein>
<dbReference type="Pfam" id="PF01584">
    <property type="entry name" value="CheW"/>
    <property type="match status" value="1"/>
</dbReference>
<dbReference type="InterPro" id="IPR039315">
    <property type="entry name" value="CheW"/>
</dbReference>
<dbReference type="RefSeq" id="WP_406699524.1">
    <property type="nucleotide sequence ID" value="NZ_CP155447.1"/>
</dbReference>
<dbReference type="EMBL" id="CP155447">
    <property type="protein sequence ID" value="XBH06674.1"/>
    <property type="molecule type" value="Genomic_DNA"/>
</dbReference>
<sequence length="231" mass="25437">MNLSLPIAQTVDDCWNRIGVAGDRTCPELETHIHCRNCPVFSSAARSFFDRPAPSGYLAEWTKILAEPTTQTSTDDVSLLIFRLHGEWLALGTRAVAEVTSPRPVHRIPHRSNGVIDGLVNLRGQLQICISLHELLGVDPLPEDAKTRAQEGRAGNQPRLIVIQKDSETWAFPADEVPGIHRLPRGGLRNVPATLANPSTSFSQALFTWHGHSIGYLDDQRVFAALRSLGK</sequence>
<accession>A0AAU7CMW6</accession>
<dbReference type="PANTHER" id="PTHR22617">
    <property type="entry name" value="CHEMOTAXIS SENSOR HISTIDINE KINASE-RELATED"/>
    <property type="match status" value="1"/>
</dbReference>
<reference evidence="5" key="1">
    <citation type="submission" date="2024-05" db="EMBL/GenBank/DDBJ databases">
        <title>Planctomycetes of the genus Singulisphaera possess chitinolytic capabilities.</title>
        <authorList>
            <person name="Ivanova A."/>
        </authorList>
    </citation>
    <scope>NUCLEOTIDE SEQUENCE</scope>
    <source>
        <strain evidence="5">Ch08T</strain>
    </source>
</reference>
<evidence type="ECO:0000256" key="3">
    <source>
        <dbReference type="ARBA" id="ARBA00022490"/>
    </source>
</evidence>
<dbReference type="InterPro" id="IPR036061">
    <property type="entry name" value="CheW-like_dom_sf"/>
</dbReference>
<proteinExistence type="predicted"/>
<dbReference type="GO" id="GO:0005829">
    <property type="term" value="C:cytosol"/>
    <property type="evidence" value="ECO:0007669"/>
    <property type="project" value="TreeGrafter"/>
</dbReference>
<evidence type="ECO:0000256" key="1">
    <source>
        <dbReference type="ARBA" id="ARBA00004496"/>
    </source>
</evidence>
<dbReference type="GO" id="GO:0007165">
    <property type="term" value="P:signal transduction"/>
    <property type="evidence" value="ECO:0007669"/>
    <property type="project" value="InterPro"/>
</dbReference>
<gene>
    <name evidence="5" type="ORF">V5E97_11730</name>
</gene>
<dbReference type="Gene3D" id="2.30.30.40">
    <property type="entry name" value="SH3 Domains"/>
    <property type="match status" value="1"/>
</dbReference>